<organism evidence="3 4">
    <name type="scientific">Fibroporia radiculosa</name>
    <dbReference type="NCBI Taxonomy" id="599839"/>
    <lineage>
        <taxon>Eukaryota</taxon>
        <taxon>Fungi</taxon>
        <taxon>Dikarya</taxon>
        <taxon>Basidiomycota</taxon>
        <taxon>Agaricomycotina</taxon>
        <taxon>Agaricomycetes</taxon>
        <taxon>Polyporales</taxon>
        <taxon>Fibroporiaceae</taxon>
        <taxon>Fibroporia</taxon>
    </lineage>
</organism>
<evidence type="ECO:0000256" key="1">
    <source>
        <dbReference type="SAM" id="Phobius"/>
    </source>
</evidence>
<keyword evidence="1" id="KW-1133">Transmembrane helix</keyword>
<feature type="transmembrane region" description="Helical" evidence="1">
    <location>
        <begin position="172"/>
        <end position="191"/>
    </location>
</feature>
<keyword evidence="1" id="KW-0812">Transmembrane</keyword>
<dbReference type="EMBL" id="HE797024">
    <property type="protein sequence ID" value="CCM01242.1"/>
    <property type="molecule type" value="Genomic_DNA"/>
</dbReference>
<keyword evidence="4" id="KW-1185">Reference proteome</keyword>
<accession>J4HVW9</accession>
<dbReference type="HOGENOM" id="CLU_060549_3_0_1"/>
<dbReference type="AlphaFoldDB" id="J4HVW9"/>
<dbReference type="STRING" id="599839.J4HVW9"/>
<protein>
    <recommendedName>
        <fullName evidence="2">DUF6533 domain-containing protein</fullName>
    </recommendedName>
</protein>
<dbReference type="InterPro" id="IPR045340">
    <property type="entry name" value="DUF6533"/>
</dbReference>
<proteinExistence type="predicted"/>
<dbReference type="Pfam" id="PF20151">
    <property type="entry name" value="DUF6533"/>
    <property type="match status" value="1"/>
</dbReference>
<dbReference type="GeneID" id="24096153"/>
<name>J4HVW9_9APHY</name>
<feature type="transmembrane region" description="Helical" evidence="1">
    <location>
        <begin position="72"/>
        <end position="92"/>
    </location>
</feature>
<dbReference type="RefSeq" id="XP_012180525.1">
    <property type="nucleotide sequence ID" value="XM_012325135.1"/>
</dbReference>
<dbReference type="Proteomes" id="UP000006352">
    <property type="component" value="Unassembled WGS sequence"/>
</dbReference>
<evidence type="ECO:0000313" key="4">
    <source>
        <dbReference type="Proteomes" id="UP000006352"/>
    </source>
</evidence>
<evidence type="ECO:0000313" key="3">
    <source>
        <dbReference type="EMBL" id="CCM01242.1"/>
    </source>
</evidence>
<keyword evidence="1" id="KW-0472">Membrane</keyword>
<feature type="transmembrane region" description="Helical" evidence="1">
    <location>
        <begin position="98"/>
        <end position="119"/>
    </location>
</feature>
<dbReference type="OrthoDB" id="3230658at2759"/>
<feature type="transmembrane region" description="Helical" evidence="1">
    <location>
        <begin position="33"/>
        <end position="51"/>
    </location>
</feature>
<gene>
    <name evidence="3" type="ORF">FIBRA_03291</name>
</gene>
<reference evidence="3 4" key="1">
    <citation type="journal article" date="2012" name="Appl. Environ. Microbiol.">
        <title>Short-read sequencing for genomic analysis of the brown rot fungus Fibroporia radiculosa.</title>
        <authorList>
            <person name="Tang J.D."/>
            <person name="Perkins A.D."/>
            <person name="Sonstegard T.S."/>
            <person name="Schroeder S.G."/>
            <person name="Burgess S.C."/>
            <person name="Diehl S.V."/>
        </authorList>
    </citation>
    <scope>NUCLEOTIDE SEQUENCE [LARGE SCALE GENOMIC DNA]</scope>
    <source>
        <strain evidence="3 4">TFFH 294</strain>
    </source>
</reference>
<feature type="transmembrane region" description="Helical" evidence="1">
    <location>
        <begin position="131"/>
        <end position="152"/>
    </location>
</feature>
<feature type="transmembrane region" description="Helical" evidence="1">
    <location>
        <begin position="231"/>
        <end position="249"/>
    </location>
</feature>
<feature type="domain" description="DUF6533" evidence="2">
    <location>
        <begin position="34"/>
        <end position="78"/>
    </location>
</feature>
<sequence length="376" mass="41649">MNTSFPSPEALPNPYTPLVWLSPRVADDYQASLYLYVAVFSAFTWDWMTSWSKEYRLIFKEKFRLTTLTYCLSRLGAFVYLLLYVILGLVTVDDCQKLQVASGCFFIVAVTFTAALFLFRIYAVFERSKPVIAFFGFLWFANVCASFVIPFAMQSSHVGESRRCITTGVEMYSSSVIIICTVNDTLVFLGISSQLLSASFPEESWSKRLRSFASGRGLPRLSRSLLQSGQLFYFVTVGINIITMATLLSTNLPPSLAAMFTPPNIALENAMATRVFREVKFGAITEHPMSLHSSEGSAGYRGAAMSPRIPARAYLMGSRGSRVEDLYSLEARAYGPESTADDSIVTIGIDQKRVASFSDSFSDSKQEKAGDVLAIA</sequence>
<dbReference type="InParanoid" id="J4HVW9"/>
<evidence type="ECO:0000259" key="2">
    <source>
        <dbReference type="Pfam" id="PF20151"/>
    </source>
</evidence>